<name>A0A7R8H8Z0_LEPSM</name>
<gene>
    <name evidence="1" type="ORF">LSAA_9316</name>
</gene>
<protein>
    <submittedName>
        <fullName evidence="1">(salmon louse) hypothetical protein</fullName>
    </submittedName>
</protein>
<reference evidence="1" key="1">
    <citation type="submission" date="2021-02" db="EMBL/GenBank/DDBJ databases">
        <authorList>
            <person name="Bekaert M."/>
        </authorList>
    </citation>
    <scope>NUCLEOTIDE SEQUENCE</scope>
    <source>
        <strain evidence="1">IoA-00</strain>
    </source>
</reference>
<dbReference type="Proteomes" id="UP000675881">
    <property type="component" value="Chromosome 4"/>
</dbReference>
<dbReference type="AlphaFoldDB" id="A0A7R8H8Z0"/>
<dbReference type="EMBL" id="HG994583">
    <property type="protein sequence ID" value="CAF2931152.1"/>
    <property type="molecule type" value="Genomic_DNA"/>
</dbReference>
<keyword evidence="2" id="KW-1185">Reference proteome</keyword>
<evidence type="ECO:0000313" key="2">
    <source>
        <dbReference type="Proteomes" id="UP000675881"/>
    </source>
</evidence>
<accession>A0A7R8H8Z0</accession>
<sequence>MLKRIKSALATALKVLYLDKVVLHCSPRHLDVTISFSTSTTRIKKGWMRQKINQVHDKHCGQRRHQNGIHSLLCDKKSEKSNDLKSKRGDVSRKNDVCEDAFEDNVHSESGIVMEEFNGLIKNIELKEFDIRDNHLLEVVSQDKSGFFLLMVKGILRYRLQS</sequence>
<proteinExistence type="predicted"/>
<evidence type="ECO:0000313" key="1">
    <source>
        <dbReference type="EMBL" id="CAF2931152.1"/>
    </source>
</evidence>
<organism evidence="1 2">
    <name type="scientific">Lepeophtheirus salmonis</name>
    <name type="common">Salmon louse</name>
    <name type="synonym">Caligus salmonis</name>
    <dbReference type="NCBI Taxonomy" id="72036"/>
    <lineage>
        <taxon>Eukaryota</taxon>
        <taxon>Metazoa</taxon>
        <taxon>Ecdysozoa</taxon>
        <taxon>Arthropoda</taxon>
        <taxon>Crustacea</taxon>
        <taxon>Multicrustacea</taxon>
        <taxon>Hexanauplia</taxon>
        <taxon>Copepoda</taxon>
        <taxon>Siphonostomatoida</taxon>
        <taxon>Caligidae</taxon>
        <taxon>Lepeophtheirus</taxon>
    </lineage>
</organism>